<name>A0A5E4QRF6_9NEOP</name>
<sequence>MYLLVSMVQDYTSPHVTPDTVVNTKSDNLIRRPLTTMYTILILFSFVIKDAFSYPIASLHQNNAVGYNENNYLQANGTKDLTADSKDEALIGTHLGCCYGSFCANPCVYPYPMVAAPQVPVVVHARTFFEPVQHDHPPLGVIKDIIKADKIEQYDSTYSDNSEESSDTEGRSDTETDSDY</sequence>
<reference evidence="2 3" key="1">
    <citation type="submission" date="2017-07" db="EMBL/GenBank/DDBJ databases">
        <authorList>
            <person name="Talla V."/>
            <person name="Backstrom N."/>
        </authorList>
    </citation>
    <scope>NUCLEOTIDE SEQUENCE [LARGE SCALE GENOMIC DNA]</scope>
</reference>
<keyword evidence="3" id="KW-1185">Reference proteome</keyword>
<accession>A0A5E4QRF6</accession>
<evidence type="ECO:0000313" key="3">
    <source>
        <dbReference type="Proteomes" id="UP000324832"/>
    </source>
</evidence>
<proteinExistence type="predicted"/>
<dbReference type="EMBL" id="FZQP02004433">
    <property type="protein sequence ID" value="VVC99941.1"/>
    <property type="molecule type" value="Genomic_DNA"/>
</dbReference>
<organism evidence="2 3">
    <name type="scientific">Leptidea sinapis</name>
    <dbReference type="NCBI Taxonomy" id="189913"/>
    <lineage>
        <taxon>Eukaryota</taxon>
        <taxon>Metazoa</taxon>
        <taxon>Ecdysozoa</taxon>
        <taxon>Arthropoda</taxon>
        <taxon>Hexapoda</taxon>
        <taxon>Insecta</taxon>
        <taxon>Pterygota</taxon>
        <taxon>Neoptera</taxon>
        <taxon>Endopterygota</taxon>
        <taxon>Lepidoptera</taxon>
        <taxon>Glossata</taxon>
        <taxon>Ditrysia</taxon>
        <taxon>Papilionoidea</taxon>
        <taxon>Pieridae</taxon>
        <taxon>Dismorphiinae</taxon>
        <taxon>Leptidea</taxon>
    </lineage>
</organism>
<feature type="region of interest" description="Disordered" evidence="1">
    <location>
        <begin position="154"/>
        <end position="180"/>
    </location>
</feature>
<dbReference type="Proteomes" id="UP000324832">
    <property type="component" value="Unassembled WGS sequence"/>
</dbReference>
<dbReference type="AlphaFoldDB" id="A0A5E4QRF6"/>
<protein>
    <submittedName>
        <fullName evidence="2">Uncharacterized protein</fullName>
    </submittedName>
</protein>
<gene>
    <name evidence="2" type="ORF">LSINAPIS_LOCUS10695</name>
</gene>
<evidence type="ECO:0000313" key="2">
    <source>
        <dbReference type="EMBL" id="VVC99941.1"/>
    </source>
</evidence>
<evidence type="ECO:0000256" key="1">
    <source>
        <dbReference type="SAM" id="MobiDB-lite"/>
    </source>
</evidence>